<organism evidence="2 3">
    <name type="scientific">Azomonas macrocytogenes</name>
    <name type="common">Azotobacter macrocytogenes</name>
    <dbReference type="NCBI Taxonomy" id="69962"/>
    <lineage>
        <taxon>Bacteria</taxon>
        <taxon>Pseudomonadati</taxon>
        <taxon>Pseudomonadota</taxon>
        <taxon>Gammaproteobacteria</taxon>
        <taxon>Pseudomonadales</taxon>
        <taxon>Pseudomonadaceae</taxon>
        <taxon>Azomonas</taxon>
    </lineage>
</organism>
<keyword evidence="3" id="KW-1185">Reference proteome</keyword>
<sequence>MRFVYLAPAVLGLLLAGCGPEDHTDEVPPPAPSTHQPAAPAAPVEPSSVPPAEPGSGTMEGPHSGDKSGTVR</sequence>
<evidence type="ECO:0000256" key="1">
    <source>
        <dbReference type="SAM" id="MobiDB-lite"/>
    </source>
</evidence>
<dbReference type="EMBL" id="JACHXI010000004">
    <property type="protein sequence ID" value="MBB3102722.1"/>
    <property type="molecule type" value="Genomic_DNA"/>
</dbReference>
<feature type="region of interest" description="Disordered" evidence="1">
    <location>
        <begin position="17"/>
        <end position="72"/>
    </location>
</feature>
<dbReference type="PROSITE" id="PS51257">
    <property type="entry name" value="PROKAR_LIPOPROTEIN"/>
    <property type="match status" value="1"/>
</dbReference>
<accession>A0A839SZZ0</accession>
<evidence type="ECO:0008006" key="4">
    <source>
        <dbReference type="Google" id="ProtNLM"/>
    </source>
</evidence>
<feature type="compositionally biased region" description="Low complexity" evidence="1">
    <location>
        <begin position="37"/>
        <end position="47"/>
    </location>
</feature>
<protein>
    <recommendedName>
        <fullName evidence="4">Lipoprotein</fullName>
    </recommendedName>
</protein>
<comment type="caution">
    <text evidence="2">The sequence shown here is derived from an EMBL/GenBank/DDBJ whole genome shotgun (WGS) entry which is preliminary data.</text>
</comment>
<dbReference type="Proteomes" id="UP000549250">
    <property type="component" value="Unassembled WGS sequence"/>
</dbReference>
<dbReference type="AlphaFoldDB" id="A0A839SZZ0"/>
<evidence type="ECO:0000313" key="2">
    <source>
        <dbReference type="EMBL" id="MBB3102722.1"/>
    </source>
</evidence>
<name>A0A839SZZ0_AZOMA</name>
<proteinExistence type="predicted"/>
<evidence type="ECO:0000313" key="3">
    <source>
        <dbReference type="Proteomes" id="UP000549250"/>
    </source>
</evidence>
<reference evidence="2 3" key="1">
    <citation type="submission" date="2020-08" db="EMBL/GenBank/DDBJ databases">
        <title>Genomic Encyclopedia of Type Strains, Phase III (KMG-III): the genomes of soil and plant-associated and newly described type strains.</title>
        <authorList>
            <person name="Whitman W."/>
        </authorList>
    </citation>
    <scope>NUCLEOTIDE SEQUENCE [LARGE SCALE GENOMIC DNA]</scope>
    <source>
        <strain evidence="2 3">CECT 4462</strain>
    </source>
</reference>
<gene>
    <name evidence="2" type="ORF">FHR87_001110</name>
</gene>